<accession>A0ABX1C6F5</accession>
<dbReference type="PROSITE" id="PS00719">
    <property type="entry name" value="GLYCOSYL_HYDROL_F2_1"/>
    <property type="match status" value="1"/>
</dbReference>
<comment type="catalytic activity">
    <reaction evidence="1 7">
        <text>Hydrolysis of terminal non-reducing beta-D-galactose residues in beta-D-galactosides.</text>
        <dbReference type="EC" id="3.2.1.23"/>
    </reaction>
</comment>
<name>A0ABX1C6F5_9ACTN</name>
<dbReference type="Gene3D" id="2.60.40.10">
    <property type="entry name" value="Immunoglobulins"/>
    <property type="match status" value="2"/>
</dbReference>
<keyword evidence="12" id="KW-1185">Reference proteome</keyword>
<dbReference type="RefSeq" id="WP_168103152.1">
    <property type="nucleotide sequence ID" value="NZ_JAATEN010000015.1"/>
</dbReference>
<evidence type="ECO:0000313" key="12">
    <source>
        <dbReference type="Proteomes" id="UP000695264"/>
    </source>
</evidence>
<organism evidence="11 12">
    <name type="scientific">Streptomyces zingiberis</name>
    <dbReference type="NCBI Taxonomy" id="2053010"/>
    <lineage>
        <taxon>Bacteria</taxon>
        <taxon>Bacillati</taxon>
        <taxon>Actinomycetota</taxon>
        <taxon>Actinomycetes</taxon>
        <taxon>Kitasatosporales</taxon>
        <taxon>Streptomycetaceae</taxon>
        <taxon>Streptomyces</taxon>
    </lineage>
</organism>
<dbReference type="SMART" id="SM01038">
    <property type="entry name" value="Bgal_small_N"/>
    <property type="match status" value="1"/>
</dbReference>
<evidence type="ECO:0000256" key="8">
    <source>
        <dbReference type="SAM" id="MobiDB-lite"/>
    </source>
</evidence>
<dbReference type="SUPFAM" id="SSF51445">
    <property type="entry name" value="(Trans)glycosidases"/>
    <property type="match status" value="1"/>
</dbReference>
<evidence type="ECO:0000256" key="7">
    <source>
        <dbReference type="RuleBase" id="RU361154"/>
    </source>
</evidence>
<evidence type="ECO:0000256" key="5">
    <source>
        <dbReference type="ARBA" id="ARBA00023295"/>
    </source>
</evidence>
<dbReference type="CDD" id="cd23458">
    <property type="entry name" value="beta-trefoil_Ricin_AgaB34-like"/>
    <property type="match status" value="1"/>
</dbReference>
<dbReference type="InterPro" id="IPR006101">
    <property type="entry name" value="Glyco_hydro_2"/>
</dbReference>
<evidence type="ECO:0000313" key="11">
    <source>
        <dbReference type="EMBL" id="NJQ02524.1"/>
    </source>
</evidence>
<comment type="similarity">
    <text evidence="2 7">Belongs to the glycosyl hydrolase 2 family.</text>
</comment>
<dbReference type="Gene3D" id="2.80.10.50">
    <property type="match status" value="1"/>
</dbReference>
<protein>
    <recommendedName>
        <fullName evidence="3 7">Beta-galactosidase</fullName>
        <ecNumber evidence="3 7">3.2.1.23</ecNumber>
    </recommendedName>
    <alternativeName>
        <fullName evidence="6 7">Lactase</fullName>
    </alternativeName>
</protein>
<evidence type="ECO:0000256" key="6">
    <source>
        <dbReference type="ARBA" id="ARBA00032230"/>
    </source>
</evidence>
<dbReference type="PANTHER" id="PTHR46323">
    <property type="entry name" value="BETA-GALACTOSIDASE"/>
    <property type="match status" value="1"/>
</dbReference>
<dbReference type="InterPro" id="IPR008979">
    <property type="entry name" value="Galactose-bd-like_sf"/>
</dbReference>
<dbReference type="Pfam" id="PF14200">
    <property type="entry name" value="RicinB_lectin_2"/>
    <property type="match status" value="1"/>
</dbReference>
<feature type="domain" description="Ricin B lectin" evidence="9">
    <location>
        <begin position="1141"/>
        <end position="1277"/>
    </location>
</feature>
<dbReference type="InterPro" id="IPR004199">
    <property type="entry name" value="B-gal_small/dom_5"/>
</dbReference>
<dbReference type="SMART" id="SM00458">
    <property type="entry name" value="RICIN"/>
    <property type="match status" value="1"/>
</dbReference>
<dbReference type="Pfam" id="PF00703">
    <property type="entry name" value="Glyco_hydro_2"/>
    <property type="match status" value="1"/>
</dbReference>
<dbReference type="InterPro" id="IPR050347">
    <property type="entry name" value="Bact_Beta-galactosidase"/>
</dbReference>
<dbReference type="InterPro" id="IPR006311">
    <property type="entry name" value="TAT_signal"/>
</dbReference>
<proteinExistence type="inferred from homology"/>
<dbReference type="EMBL" id="JAATEN010000015">
    <property type="protein sequence ID" value="NJQ02524.1"/>
    <property type="molecule type" value="Genomic_DNA"/>
</dbReference>
<feature type="compositionally biased region" description="Low complexity" evidence="8">
    <location>
        <begin position="1"/>
        <end position="27"/>
    </location>
</feature>
<feature type="region of interest" description="Disordered" evidence="8">
    <location>
        <begin position="1"/>
        <end position="35"/>
    </location>
</feature>
<keyword evidence="5 7" id="KW-0326">Glycosidase</keyword>
<evidence type="ECO:0000256" key="2">
    <source>
        <dbReference type="ARBA" id="ARBA00007401"/>
    </source>
</evidence>
<dbReference type="Gene3D" id="2.60.120.260">
    <property type="entry name" value="Galactose-binding domain-like"/>
    <property type="match status" value="1"/>
</dbReference>
<dbReference type="PROSITE" id="PS50231">
    <property type="entry name" value="RICIN_B_LECTIN"/>
    <property type="match status" value="1"/>
</dbReference>
<dbReference type="Pfam" id="PF02929">
    <property type="entry name" value="Bgal_small_N"/>
    <property type="match status" value="1"/>
</dbReference>
<evidence type="ECO:0000256" key="1">
    <source>
        <dbReference type="ARBA" id="ARBA00001412"/>
    </source>
</evidence>
<dbReference type="SUPFAM" id="SSF49303">
    <property type="entry name" value="beta-Galactosidase/glucuronidase domain"/>
    <property type="match status" value="2"/>
</dbReference>
<evidence type="ECO:0000259" key="9">
    <source>
        <dbReference type="SMART" id="SM00458"/>
    </source>
</evidence>
<dbReference type="SUPFAM" id="SSF74650">
    <property type="entry name" value="Galactose mutarotase-like"/>
    <property type="match status" value="1"/>
</dbReference>
<dbReference type="Pfam" id="PF16353">
    <property type="entry name" value="LacZ_4"/>
    <property type="match status" value="1"/>
</dbReference>
<dbReference type="Pfam" id="PF02836">
    <property type="entry name" value="Glyco_hydro_2_C"/>
    <property type="match status" value="1"/>
</dbReference>
<reference evidence="11 12" key="1">
    <citation type="submission" date="2020-03" db="EMBL/GenBank/DDBJ databases">
        <title>WGS of actinomycetes isolated from Thailand.</title>
        <authorList>
            <person name="Thawai C."/>
        </authorList>
    </citation>
    <scope>NUCLEOTIDE SEQUENCE [LARGE SCALE GENOMIC DNA]</scope>
    <source>
        <strain evidence="11 12">PLAI 1-29</strain>
    </source>
</reference>
<dbReference type="InterPro" id="IPR017853">
    <property type="entry name" value="GH"/>
</dbReference>
<dbReference type="SUPFAM" id="SSF50370">
    <property type="entry name" value="Ricin B-like lectins"/>
    <property type="match status" value="1"/>
</dbReference>
<dbReference type="InterPro" id="IPR006103">
    <property type="entry name" value="Glyco_hydro_2_cat"/>
</dbReference>
<keyword evidence="4 7" id="KW-0378">Hydrolase</keyword>
<dbReference type="InterPro" id="IPR013783">
    <property type="entry name" value="Ig-like_fold"/>
</dbReference>
<dbReference type="InterPro" id="IPR014718">
    <property type="entry name" value="GH-type_carb-bd"/>
</dbReference>
<dbReference type="InterPro" id="IPR036156">
    <property type="entry name" value="Beta-gal/glucu_dom_sf"/>
</dbReference>
<sequence length="1279" mass="138910">MPESPASPEFPASPERSASPEGPASPGRPSPVRRRTILGGGLAALGTAAWSSPAFASPVTGAAAGAGTGAATAGGAKAAAAWPDPPNGFPEWRNNIGIFQVNAEPPHATFMPYGDLQQALDADRTTSPYRLPLDGNWRFQHVTRPDDRDTGFHRPEVNDGSWKTIPVPANWQQHGYDFPIYVNIAYPWWGGSGQNEASQPPEVPLRFNPVGQYRRTFDLPSGWQGRRVHIHFEGVKSAFYLWVNGTKVGYREGSFTPAEFDITDHVRPGSNLVAVEVYRFPDGDWLEDQDMIRMSGIFRPVFLHSLPAVHLRDFTLGTPLRDNYTNADLTVAVAVRTKGAQQAGTYTVETQLYDADRKAVWPEPLRTQVDTGSVQAGRDATAQGRKAVQGPKLWSAEHPNLYTAVLQLRDPSGAVVQIVSARVGFREFAIKDGLMRINGQPVSLRGVNRHEIDPDRGMALTRADMVRDIEVMKRLNVNAVRTSHYPNNPLWYDLADAYGLYVMDEANLETHGISGNYPASRADWTSACVDRASEMVHRDKNHASVCIWSLGNEAGGGSNFVAMRNWIRSADPTRIIHYEGDNRAEVSDLRSRMYESPSRVAERAGESDRRPYVMIEYAHAMGNSVGNLKEYWDTVRAHAILQGGYIWDFVDQALRRPVPSGGGATYFSYGGDWGDKPDVADNFCANGILPADRKPSGKAAEVKQQYQAINVAAGSDAGAGSVRITNEYLFTNVQAFEGTWALIADGAVIGSGELTAAQLDIPPLTSKTVQLPVQRPADPAPGAEHFLRLSFTLRSKAAWADAGFEVAKQQLPVDFASPPVKGTPIADVPTLTHAETGDRITVTGTDFTLAVSKATGEITAYEAMGMRLIASGPAPNFWRAPTDNDRGNGQPSRNATWRRAGTDRTVTRVTAERLSDRSVRIAVTGTLPTGPASSYTTTYTVYGNGEIKVDNTLRPGAASLPYLPEVGTILTLPGELEQMRYYGRGPEENHWDRNSGSDVGVYSSTVSGQWTGYIRPQENGNKTDVRWVALVNGAGRGLLAYGEPLLEVNASHFTPEDLSTGARHDHQLTPRKEVVLRLSHRQMGVGGNDSWGAHTLDRYKLFADRDYSYSYRLRPLPDAGQAMALSRRPVEGGGSGGPVETGVYYRLVAQHSGKAADVEGAATAAGARLVQWPAGSGLNQQFDFVPSSGGYHRIRARHSGLVLQVSSTATGADITQQADNGGAAQQWRVTDLGGGLIGLVNRQSGLAMDVWEGSTADGARISQWTENGGGNQRFRLQRV</sequence>
<dbReference type="InterPro" id="IPR032312">
    <property type="entry name" value="LacZ_4"/>
</dbReference>
<dbReference type="InterPro" id="IPR035992">
    <property type="entry name" value="Ricin_B-like_lectins"/>
</dbReference>
<dbReference type="InterPro" id="IPR006104">
    <property type="entry name" value="Glyco_hydro_2_N"/>
</dbReference>
<dbReference type="PANTHER" id="PTHR46323:SF2">
    <property type="entry name" value="BETA-GALACTOSIDASE"/>
    <property type="match status" value="1"/>
</dbReference>
<dbReference type="InterPro" id="IPR006102">
    <property type="entry name" value="Ig-like_GH2"/>
</dbReference>
<dbReference type="PRINTS" id="PR00132">
    <property type="entry name" value="GLHYDRLASE2"/>
</dbReference>
<dbReference type="Gene3D" id="3.20.20.80">
    <property type="entry name" value="Glycosidases"/>
    <property type="match status" value="1"/>
</dbReference>
<dbReference type="PROSITE" id="PS51318">
    <property type="entry name" value="TAT"/>
    <property type="match status" value="1"/>
</dbReference>
<evidence type="ECO:0000256" key="4">
    <source>
        <dbReference type="ARBA" id="ARBA00022801"/>
    </source>
</evidence>
<dbReference type="Gene3D" id="2.70.98.10">
    <property type="match status" value="1"/>
</dbReference>
<gene>
    <name evidence="11" type="ORF">HCK00_18750</name>
</gene>
<dbReference type="Proteomes" id="UP000695264">
    <property type="component" value="Unassembled WGS sequence"/>
</dbReference>
<dbReference type="InterPro" id="IPR023230">
    <property type="entry name" value="Glyco_hydro_2_CS"/>
</dbReference>
<dbReference type="InterPro" id="IPR000772">
    <property type="entry name" value="Ricin_B_lectin"/>
</dbReference>
<evidence type="ECO:0000256" key="3">
    <source>
        <dbReference type="ARBA" id="ARBA00012756"/>
    </source>
</evidence>
<feature type="domain" description="Beta galactosidase small chain/" evidence="10">
    <location>
        <begin position="841"/>
        <end position="1114"/>
    </location>
</feature>
<evidence type="ECO:0000259" key="10">
    <source>
        <dbReference type="SMART" id="SM01038"/>
    </source>
</evidence>
<dbReference type="Pfam" id="PF02837">
    <property type="entry name" value="Glyco_hydro_2_N"/>
    <property type="match status" value="1"/>
</dbReference>
<dbReference type="EC" id="3.2.1.23" evidence="3 7"/>
<dbReference type="InterPro" id="IPR011013">
    <property type="entry name" value="Gal_mutarotase_sf_dom"/>
</dbReference>
<comment type="caution">
    <text evidence="11">The sequence shown here is derived from an EMBL/GenBank/DDBJ whole genome shotgun (WGS) entry which is preliminary data.</text>
</comment>
<dbReference type="SUPFAM" id="SSF49785">
    <property type="entry name" value="Galactose-binding domain-like"/>
    <property type="match status" value="1"/>
</dbReference>